<dbReference type="PRINTS" id="PR00038">
    <property type="entry name" value="HTHLUXR"/>
</dbReference>
<dbReference type="RefSeq" id="WP_009154269.1">
    <property type="nucleotide sequence ID" value="NZ_CM001439.1"/>
</dbReference>
<keyword evidence="6" id="KW-1185">Reference proteome</keyword>
<dbReference type="GO" id="GO:0006355">
    <property type="term" value="P:regulation of DNA-templated transcription"/>
    <property type="evidence" value="ECO:0007669"/>
    <property type="project" value="InterPro"/>
</dbReference>
<proteinExistence type="predicted"/>
<keyword evidence="3" id="KW-0804">Transcription</keyword>
<accession>H5X1M1</accession>
<dbReference type="InterPro" id="IPR016032">
    <property type="entry name" value="Sig_transdc_resp-reg_C-effctor"/>
</dbReference>
<protein>
    <submittedName>
        <fullName evidence="5">Response regulator containing a CheY-like receiver domain and an HTH DNA-binding domain</fullName>
    </submittedName>
</protein>
<evidence type="ECO:0000259" key="4">
    <source>
        <dbReference type="PROSITE" id="PS50043"/>
    </source>
</evidence>
<dbReference type="Gene3D" id="1.10.10.10">
    <property type="entry name" value="Winged helix-like DNA-binding domain superfamily/Winged helix DNA-binding domain"/>
    <property type="match status" value="1"/>
</dbReference>
<dbReference type="HOGENOM" id="CLU_094584_0_0_11"/>
<name>H5X1M1_9PSEU</name>
<dbReference type="EMBL" id="CM001439">
    <property type="protein sequence ID" value="EHR50884.1"/>
    <property type="molecule type" value="Genomic_DNA"/>
</dbReference>
<dbReference type="PANTHER" id="PTHR44688:SF16">
    <property type="entry name" value="DNA-BINDING TRANSCRIPTIONAL ACTIVATOR DEVR_DOSR"/>
    <property type="match status" value="1"/>
</dbReference>
<dbReference type="Pfam" id="PF00196">
    <property type="entry name" value="GerE"/>
    <property type="match status" value="1"/>
</dbReference>
<dbReference type="eggNOG" id="COG2197">
    <property type="taxonomic scope" value="Bacteria"/>
</dbReference>
<dbReference type="CDD" id="cd06170">
    <property type="entry name" value="LuxR_C_like"/>
    <property type="match status" value="1"/>
</dbReference>
<feature type="domain" description="HTH luxR-type" evidence="4">
    <location>
        <begin position="179"/>
        <end position="242"/>
    </location>
</feature>
<dbReference type="SMART" id="SM00421">
    <property type="entry name" value="HTH_LUXR"/>
    <property type="match status" value="1"/>
</dbReference>
<dbReference type="PROSITE" id="PS00622">
    <property type="entry name" value="HTH_LUXR_1"/>
    <property type="match status" value="1"/>
</dbReference>
<evidence type="ECO:0000256" key="1">
    <source>
        <dbReference type="ARBA" id="ARBA00023015"/>
    </source>
</evidence>
<organism evidence="5 6">
    <name type="scientific">Saccharomonospora marina XMU15</name>
    <dbReference type="NCBI Taxonomy" id="882083"/>
    <lineage>
        <taxon>Bacteria</taxon>
        <taxon>Bacillati</taxon>
        <taxon>Actinomycetota</taxon>
        <taxon>Actinomycetes</taxon>
        <taxon>Pseudonocardiales</taxon>
        <taxon>Pseudonocardiaceae</taxon>
        <taxon>Saccharomonospora</taxon>
    </lineage>
</organism>
<keyword evidence="1" id="KW-0805">Transcription regulation</keyword>
<reference evidence="5 6" key="1">
    <citation type="journal article" date="2012" name="Stand. Genomic Sci.">
        <title>Genome sequence of the ocean sediment bacterium Saccharomonospora marina type strain (XMU15(T)).</title>
        <authorList>
            <person name="Klenk H.P."/>
            <person name="Lu M."/>
            <person name="Lucas S."/>
            <person name="Lapidus A."/>
            <person name="Copeland A."/>
            <person name="Pitluck S."/>
            <person name="Goodwin L.A."/>
            <person name="Han C."/>
            <person name="Tapia R."/>
            <person name="Brambilla E.M."/>
            <person name="Potter G."/>
            <person name="Land M."/>
            <person name="Ivanova N."/>
            <person name="Rohde M."/>
            <person name="Goker M."/>
            <person name="Detter J.C."/>
            <person name="Li W.J."/>
            <person name="Kyrpides N.C."/>
            <person name="Woyke T."/>
        </authorList>
    </citation>
    <scope>NUCLEOTIDE SEQUENCE [LARGE SCALE GENOMIC DNA]</scope>
    <source>
        <strain evidence="5 6">XMU15</strain>
    </source>
</reference>
<dbReference type="PROSITE" id="PS50043">
    <property type="entry name" value="HTH_LUXR_2"/>
    <property type="match status" value="1"/>
</dbReference>
<sequence length="242" mass="26004">MYIPLNTVRRCVSVVDALADLTDTARFADVALPQLARLIPCNVLTYNEIDVSARVVGCADLCCASGTAANPAVPDGFGREPLLERFPVADDTEALRIRDVVGRAELHRLCGRRGIRGTVPVRHRLACTVVPSAEFVVGIAFHRVDVPFADAEHAAIALLGGPMTSALRRAAQRREATASPSAGLELSTRERQVLDLVAVGRTNAAIARALAVSPRTVEKHLEHIYRKLQVADRAAAVAHAIR</sequence>
<dbReference type="SUPFAM" id="SSF46894">
    <property type="entry name" value="C-terminal effector domain of the bipartite response regulators"/>
    <property type="match status" value="1"/>
</dbReference>
<dbReference type="STRING" id="882083.SacmaDRAFT_2643"/>
<dbReference type="InterPro" id="IPR036388">
    <property type="entry name" value="WH-like_DNA-bd_sf"/>
</dbReference>
<dbReference type="PANTHER" id="PTHR44688">
    <property type="entry name" value="DNA-BINDING TRANSCRIPTIONAL ACTIVATOR DEVR_DOSR"/>
    <property type="match status" value="1"/>
</dbReference>
<dbReference type="AlphaFoldDB" id="H5X1M1"/>
<evidence type="ECO:0000313" key="6">
    <source>
        <dbReference type="Proteomes" id="UP000004926"/>
    </source>
</evidence>
<evidence type="ECO:0000256" key="3">
    <source>
        <dbReference type="ARBA" id="ARBA00023163"/>
    </source>
</evidence>
<evidence type="ECO:0000313" key="5">
    <source>
        <dbReference type="EMBL" id="EHR50884.1"/>
    </source>
</evidence>
<dbReference type="InterPro" id="IPR000792">
    <property type="entry name" value="Tscrpt_reg_LuxR_C"/>
</dbReference>
<dbReference type="GO" id="GO:0003677">
    <property type="term" value="F:DNA binding"/>
    <property type="evidence" value="ECO:0007669"/>
    <property type="project" value="UniProtKB-KW"/>
</dbReference>
<evidence type="ECO:0000256" key="2">
    <source>
        <dbReference type="ARBA" id="ARBA00023125"/>
    </source>
</evidence>
<keyword evidence="2 5" id="KW-0238">DNA-binding</keyword>
<gene>
    <name evidence="5" type="ORF">SacmaDRAFT_2643</name>
</gene>
<dbReference type="Proteomes" id="UP000004926">
    <property type="component" value="Chromosome"/>
</dbReference>